<sequence>MKNLDIIYAHHTYHTHHTTPTLGPFSQLFTLAAIVDSGNHHKKSSSSSSSSSSSTTKTTITTTTTAVKLTPSPSPPLPPPTPPLSSPGTPPPPFSSVVPSSNVIIVTSGGCDKGGNKIITKNLVTKSTSTNNKKIYTIDPIALKQAEAEKVAAENLAFVANGGCGGGSEDSALKADLKQILQKLIQASETISMRTMKFLSLITVLIVLVTLFTLVISQMNKDETKHEYGIAFPLEESETTQQRLQQQLASLPDLLNGNVVGLSAKNNDQSLSSSSATTTTETVATYTSSLNNNNNQSKRFNDDGQSSSSLSTTTTTTSTTEMKNLNDDNKINESNGKDKDDNDNDNDDQLSPSIIDSIDSDQSDSVDQDRSTIGNINPKLIFIERLMDLNFQQPPPPPPSRSPSSSSSAGGLSSFFDIRDPSTLDSDSNKTADDSDHDLDSPWSNTFDNIRSKWENRLRKFTYPLQNTYSVVLRASNVVDNVGPSTTTDIPSENGSDNLLITNEKPSKIDQQTSTDDDGPTPGVKFFYHQSSIGGSPLNGFTSSSSPSMNNGNDPSSSQANQLIRMAALTMMSKLFSALRSQAMTPSPKMIMMGTIPKMATGSADMDNSNNHHEIDLDGDDDDDDDMDGDDRTTETISVPILLGQKSRSSNSIQDDSDSDQTIRTTIMYGRPSPPSALSMSTSLPPPPLMMMGPRYYPSSSSQQQQQQSSTASMPNPLAAIIQAIAAQTRSNQPSYRRQIIEPQPMMPAATAEQPQRLILLITHRSMPNEASREESPSPSIMFPQSPSSSSVNQPPQQNFAYYQPLSPPSSPILYQYSPSQPQLPPPSPMQQTRPHVVEVPVPVYVPVRVRAPTIRSPSMMAPIKPAIIHRSPSSQSPMAIVYYNGNNNEQMKMAGNNGEQSSNGRGMAMIMTNAVNENAYSQQQQQPLFHVSSSEPSIDVVDQQQPSSPGTVAVNHAVVRILLRPKGPTSLLSSSVPVPSQQQQQQPLLITNNQRRFEQPQDFQSEEDQSHPIISHISMPMVQYADSRLQQWRDYQQQYQQQQQQQQPQPHPQSSMTHIILAAATRPSSLMVDGQSNSDDNDIGMMEPSSEPIPHHQQQQQHFFTSGPSPASSSSSGPSPYFYSEQIESQQPTHMESTLQHHHHLHATNVMPQMMTTTTSSGGNTGGHGHAAFLILADPNETMIQSQDV</sequence>
<evidence type="ECO:0000256" key="1">
    <source>
        <dbReference type="SAM" id="MobiDB-lite"/>
    </source>
</evidence>
<feature type="region of interest" description="Disordered" evidence="1">
    <location>
        <begin position="390"/>
        <end position="446"/>
    </location>
</feature>
<evidence type="ECO:0000256" key="2">
    <source>
        <dbReference type="SAM" id="Phobius"/>
    </source>
</evidence>
<comment type="caution">
    <text evidence="3">The sequence shown here is derived from an EMBL/GenBank/DDBJ whole genome shotgun (WGS) entry which is preliminary data.</text>
</comment>
<feature type="compositionally biased region" description="Low complexity" evidence="1">
    <location>
        <begin position="1096"/>
        <end position="1121"/>
    </location>
</feature>
<feature type="compositionally biased region" description="Low complexity" evidence="1">
    <location>
        <begin position="306"/>
        <end position="320"/>
    </location>
</feature>
<feature type="compositionally biased region" description="Acidic residues" evidence="1">
    <location>
        <begin position="617"/>
        <end position="629"/>
    </location>
</feature>
<organism evidence="3 4">
    <name type="scientific">Dermatophagoides pteronyssinus</name>
    <name type="common">European house dust mite</name>
    <dbReference type="NCBI Taxonomy" id="6956"/>
    <lineage>
        <taxon>Eukaryota</taxon>
        <taxon>Metazoa</taxon>
        <taxon>Ecdysozoa</taxon>
        <taxon>Arthropoda</taxon>
        <taxon>Chelicerata</taxon>
        <taxon>Arachnida</taxon>
        <taxon>Acari</taxon>
        <taxon>Acariformes</taxon>
        <taxon>Sarcoptiformes</taxon>
        <taxon>Astigmata</taxon>
        <taxon>Psoroptidia</taxon>
        <taxon>Analgoidea</taxon>
        <taxon>Pyroglyphidae</taxon>
        <taxon>Dermatophagoidinae</taxon>
        <taxon>Dermatophagoides</taxon>
    </lineage>
</organism>
<feature type="region of interest" description="Disordered" evidence="1">
    <location>
        <begin position="535"/>
        <end position="558"/>
    </location>
</feature>
<feature type="transmembrane region" description="Helical" evidence="2">
    <location>
        <begin position="198"/>
        <end position="216"/>
    </location>
</feature>
<evidence type="ECO:0000313" key="3">
    <source>
        <dbReference type="EMBL" id="KAH9425839.1"/>
    </source>
</evidence>
<feature type="compositionally biased region" description="Pro residues" evidence="1">
    <location>
        <begin position="72"/>
        <end position="94"/>
    </location>
</feature>
<keyword evidence="4" id="KW-1185">Reference proteome</keyword>
<reference evidence="3 4" key="1">
    <citation type="journal article" date="2018" name="J. Allergy Clin. Immunol.">
        <title>High-quality assembly of Dermatophagoides pteronyssinus genome and transcriptome reveals a wide range of novel allergens.</title>
        <authorList>
            <person name="Liu X.Y."/>
            <person name="Yang K.Y."/>
            <person name="Wang M.Q."/>
            <person name="Kwok J.S."/>
            <person name="Zeng X."/>
            <person name="Yang Z."/>
            <person name="Xiao X.J."/>
            <person name="Lau C.P."/>
            <person name="Li Y."/>
            <person name="Huang Z.M."/>
            <person name="Ba J.G."/>
            <person name="Yim A.K."/>
            <person name="Ouyang C.Y."/>
            <person name="Ngai S.M."/>
            <person name="Chan T.F."/>
            <person name="Leung E.L."/>
            <person name="Liu L."/>
            <person name="Liu Z.G."/>
            <person name="Tsui S.K."/>
        </authorList>
    </citation>
    <scope>NUCLEOTIDE SEQUENCE [LARGE SCALE GENOMIC DNA]</scope>
    <source>
        <strain evidence="3">Derp</strain>
    </source>
</reference>
<feature type="region of interest" description="Disordered" evidence="1">
    <location>
        <begin position="599"/>
        <end position="687"/>
    </location>
</feature>
<proteinExistence type="predicted"/>
<feature type="region of interest" description="Disordered" evidence="1">
    <location>
        <begin position="695"/>
        <end position="714"/>
    </location>
</feature>
<name>A0ABQ8JT99_DERPT</name>
<feature type="compositionally biased region" description="Basic and acidic residues" evidence="1">
    <location>
        <begin position="417"/>
        <end position="440"/>
    </location>
</feature>
<keyword evidence="2" id="KW-0812">Transmembrane</keyword>
<keyword evidence="2" id="KW-1133">Transmembrane helix</keyword>
<protein>
    <submittedName>
        <fullName evidence="3">Uncharacterized protein</fullName>
    </submittedName>
</protein>
<keyword evidence="2" id="KW-0472">Membrane</keyword>
<feature type="compositionally biased region" description="Basic and acidic residues" evidence="1">
    <location>
        <begin position="324"/>
        <end position="340"/>
    </location>
</feature>
<feature type="compositionally biased region" description="Low complexity" evidence="1">
    <location>
        <begin position="45"/>
        <end position="71"/>
    </location>
</feature>
<feature type="region of interest" description="Disordered" evidence="1">
    <location>
        <begin position="39"/>
        <end position="96"/>
    </location>
</feature>
<evidence type="ECO:0000313" key="4">
    <source>
        <dbReference type="Proteomes" id="UP000887458"/>
    </source>
</evidence>
<feature type="compositionally biased region" description="Low complexity" evidence="1">
    <location>
        <begin position="777"/>
        <end position="798"/>
    </location>
</feature>
<feature type="region of interest" description="Disordered" evidence="1">
    <location>
        <begin position="288"/>
        <end position="373"/>
    </location>
</feature>
<feature type="region of interest" description="Disordered" evidence="1">
    <location>
        <begin position="768"/>
        <end position="833"/>
    </location>
</feature>
<feature type="compositionally biased region" description="Low complexity" evidence="1">
    <location>
        <begin position="647"/>
        <end position="667"/>
    </location>
</feature>
<gene>
    <name evidence="3" type="ORF">DERP_005058</name>
</gene>
<dbReference type="Proteomes" id="UP000887458">
    <property type="component" value="Unassembled WGS sequence"/>
</dbReference>
<accession>A0ABQ8JT99</accession>
<dbReference type="EMBL" id="NJHN03000017">
    <property type="protein sequence ID" value="KAH9425839.1"/>
    <property type="molecule type" value="Genomic_DNA"/>
</dbReference>
<feature type="compositionally biased region" description="Low complexity" evidence="1">
    <location>
        <begin position="1036"/>
        <end position="1049"/>
    </location>
</feature>
<reference evidence="3 4" key="2">
    <citation type="journal article" date="2022" name="Mol. Biol. Evol.">
        <title>Comparative Genomics Reveals Insights into the Divergent Evolution of Astigmatic Mites and Household Pest Adaptations.</title>
        <authorList>
            <person name="Xiong Q."/>
            <person name="Wan A.T."/>
            <person name="Liu X."/>
            <person name="Fung C.S."/>
            <person name="Xiao X."/>
            <person name="Malainual N."/>
            <person name="Hou J."/>
            <person name="Wang L."/>
            <person name="Wang M."/>
            <person name="Yang K.Y."/>
            <person name="Cui Y."/>
            <person name="Leung E.L."/>
            <person name="Nong W."/>
            <person name="Shin S.K."/>
            <person name="Au S.W."/>
            <person name="Jeong K.Y."/>
            <person name="Chew F.T."/>
            <person name="Hui J.H."/>
            <person name="Leung T.F."/>
            <person name="Tungtrongchitr A."/>
            <person name="Zhong N."/>
            <person name="Liu Z."/>
            <person name="Tsui S.K."/>
        </authorList>
    </citation>
    <scope>NUCLEOTIDE SEQUENCE [LARGE SCALE GENOMIC DNA]</scope>
    <source>
        <strain evidence="3">Derp</strain>
    </source>
</reference>
<feature type="region of interest" description="Disordered" evidence="1">
    <location>
        <begin position="1036"/>
        <end position="1124"/>
    </location>
</feature>
<feature type="compositionally biased region" description="Low complexity" evidence="1">
    <location>
        <begin position="695"/>
        <end position="710"/>
    </location>
</feature>